<keyword evidence="3" id="KW-1185">Reference proteome</keyword>
<gene>
    <name evidence="2" type="ORF">NBO_619g0001</name>
</gene>
<feature type="transmembrane region" description="Helical" evidence="1">
    <location>
        <begin position="418"/>
        <end position="442"/>
    </location>
</feature>
<organism evidence="2 3">
    <name type="scientific">Nosema bombycis (strain CQ1 / CVCC 102059)</name>
    <name type="common">Microsporidian parasite</name>
    <name type="synonym">Pebrine of silkworm</name>
    <dbReference type="NCBI Taxonomy" id="578461"/>
    <lineage>
        <taxon>Eukaryota</taxon>
        <taxon>Fungi</taxon>
        <taxon>Fungi incertae sedis</taxon>
        <taxon>Microsporidia</taxon>
        <taxon>Nosematidae</taxon>
        <taxon>Nosema</taxon>
    </lineage>
</organism>
<dbReference type="AlphaFoldDB" id="R0M1R1"/>
<accession>R0M1R1</accession>
<sequence>MIFWIFIIFFKNLQYKRKNQFEGMSILKDSQDDFNINISKEDLSRNDSKCTNGYISKFKLDKLNNHFEQLEIHSPLCDYIKKLNESSIDLLNNINELLERFDFESDSRFFIFNQVNCETLDLYFQTLFNWIEMQYVFCSSSETSLNSTEGAIDLISELNQILSGILSMCEKLKLSQLELDHIQTNESAEKILNFYKNFNQHFEKLLLDYVGEIHVMVFEMVLEFEIDNKETQKFDECAIKCQKALGDNILNINNLAKNLDETEESINNNTSINNDTSISLGVEDTNYNNETLRFDEGNKTIEFFDIQRNETEKNKYETNKDQYNFLYDYYDEEPVEEPFIDPFDSFHDNFFDSEDDFFDNIEERFKRISATEASILRPRSFNHSENKTTNLFDATNSIKTNLSSIGSERLSGNVYSSFYLYSIIPILIISFAGIIGGFVAYCRSKKKQTKKMNRENVDDALL</sequence>
<evidence type="ECO:0000313" key="3">
    <source>
        <dbReference type="Proteomes" id="UP000016927"/>
    </source>
</evidence>
<evidence type="ECO:0000256" key="1">
    <source>
        <dbReference type="SAM" id="Phobius"/>
    </source>
</evidence>
<keyword evidence="1" id="KW-0472">Membrane</keyword>
<reference evidence="2 3" key="1">
    <citation type="journal article" date="2013" name="BMC Genomics">
        <title>Comparative genomics of parasitic silkworm microsporidia reveal an association between genome expansion and host adaptation.</title>
        <authorList>
            <person name="Pan G."/>
            <person name="Xu J."/>
            <person name="Li T."/>
            <person name="Xia Q."/>
            <person name="Liu S.L."/>
            <person name="Zhang G."/>
            <person name="Li S."/>
            <person name="Li C."/>
            <person name="Liu H."/>
            <person name="Yang L."/>
            <person name="Liu T."/>
            <person name="Zhang X."/>
            <person name="Wu Z."/>
            <person name="Fan W."/>
            <person name="Dang X."/>
            <person name="Xiang H."/>
            <person name="Tao M."/>
            <person name="Li Y."/>
            <person name="Hu J."/>
            <person name="Li Z."/>
            <person name="Lin L."/>
            <person name="Luo J."/>
            <person name="Geng L."/>
            <person name="Wang L."/>
            <person name="Long M."/>
            <person name="Wan Y."/>
            <person name="He N."/>
            <person name="Zhang Z."/>
            <person name="Lu C."/>
            <person name="Keeling P.J."/>
            <person name="Wang J."/>
            <person name="Xiang Z."/>
            <person name="Zhou Z."/>
        </authorList>
    </citation>
    <scope>NUCLEOTIDE SEQUENCE [LARGE SCALE GENOMIC DNA]</scope>
    <source>
        <strain evidence="3">CQ1 / CVCC 102059</strain>
    </source>
</reference>
<keyword evidence="1" id="KW-1133">Transmembrane helix</keyword>
<dbReference type="VEuPathDB" id="MicrosporidiaDB:NBO_619g0001"/>
<dbReference type="HOGENOM" id="CLU_591960_0_0_1"/>
<dbReference type="EMBL" id="KB909526">
    <property type="protein sequence ID" value="EOB11949.1"/>
    <property type="molecule type" value="Genomic_DNA"/>
</dbReference>
<name>R0M1R1_NOSB1</name>
<keyword evidence="1" id="KW-0812">Transmembrane</keyword>
<protein>
    <submittedName>
        <fullName evidence="2">Uncharacterized protein</fullName>
    </submittedName>
</protein>
<evidence type="ECO:0000313" key="2">
    <source>
        <dbReference type="EMBL" id="EOB11949.1"/>
    </source>
</evidence>
<dbReference type="Proteomes" id="UP000016927">
    <property type="component" value="Unassembled WGS sequence"/>
</dbReference>
<proteinExistence type="predicted"/>